<feature type="transmembrane region" description="Helical" evidence="7">
    <location>
        <begin position="20"/>
        <end position="42"/>
    </location>
</feature>
<evidence type="ECO:0000256" key="1">
    <source>
        <dbReference type="ARBA" id="ARBA00004651"/>
    </source>
</evidence>
<dbReference type="PANTHER" id="PTHR30151">
    <property type="entry name" value="ALKANE SULFONATE ABC TRANSPORTER-RELATED, MEMBRANE SUBUNIT"/>
    <property type="match status" value="1"/>
</dbReference>
<dbReference type="InterPro" id="IPR000515">
    <property type="entry name" value="MetI-like"/>
</dbReference>
<dbReference type="OrthoDB" id="9799271at2"/>
<reference evidence="10" key="1">
    <citation type="journal article" date="2017" name="Biotechnol. Biofuels">
        <title>Evaluation of environmental bacterial communities as a factor affecting the growth of duckweed Lemna minor.</title>
        <authorList>
            <person name="Ishizawa H."/>
            <person name="Kuroda M."/>
            <person name="Morikawa M."/>
            <person name="Ike M."/>
        </authorList>
    </citation>
    <scope>NUCLEOTIDE SEQUENCE [LARGE SCALE GENOMIC DNA]</scope>
    <source>
        <strain evidence="10">M6</strain>
    </source>
</reference>
<keyword evidence="6 7" id="KW-0472">Membrane</keyword>
<feature type="transmembrane region" description="Helical" evidence="7">
    <location>
        <begin position="139"/>
        <end position="158"/>
    </location>
</feature>
<dbReference type="EMBL" id="AP018827">
    <property type="protein sequence ID" value="BBF81555.1"/>
    <property type="molecule type" value="Genomic_DNA"/>
</dbReference>
<keyword evidence="4 7" id="KW-0812">Transmembrane</keyword>
<feature type="transmembrane region" description="Helical" evidence="7">
    <location>
        <begin position="49"/>
        <end position="67"/>
    </location>
</feature>
<evidence type="ECO:0000256" key="5">
    <source>
        <dbReference type="ARBA" id="ARBA00022989"/>
    </source>
</evidence>
<keyword evidence="2 7" id="KW-0813">Transport</keyword>
<dbReference type="AlphaFoldDB" id="A0A3G9G6I3"/>
<feature type="transmembrane region" description="Helical" evidence="7">
    <location>
        <begin position="79"/>
        <end position="101"/>
    </location>
</feature>
<protein>
    <submittedName>
        <fullName evidence="9">Alkanesulfonate transport system permease protein</fullName>
    </submittedName>
</protein>
<dbReference type="InterPro" id="IPR035906">
    <property type="entry name" value="MetI-like_sf"/>
</dbReference>
<feature type="transmembrane region" description="Helical" evidence="7">
    <location>
        <begin position="179"/>
        <end position="196"/>
    </location>
</feature>
<dbReference type="RefSeq" id="WP_126422733.1">
    <property type="nucleotide sequence ID" value="NZ_AP018827.1"/>
</dbReference>
<dbReference type="PANTHER" id="PTHR30151:SF38">
    <property type="entry name" value="ALIPHATIC SULFONATES TRANSPORT PERMEASE PROTEIN SSUC-RELATED"/>
    <property type="match status" value="1"/>
</dbReference>
<evidence type="ECO:0000256" key="3">
    <source>
        <dbReference type="ARBA" id="ARBA00022475"/>
    </source>
</evidence>
<keyword evidence="5 7" id="KW-1133">Transmembrane helix</keyword>
<name>A0A3G9G6I3_9CAUL</name>
<accession>A0A3G9G6I3</accession>
<feature type="transmembrane region" description="Helical" evidence="7">
    <location>
        <begin position="113"/>
        <end position="133"/>
    </location>
</feature>
<evidence type="ECO:0000313" key="10">
    <source>
        <dbReference type="Proteomes" id="UP000278756"/>
    </source>
</evidence>
<dbReference type="CDD" id="cd06261">
    <property type="entry name" value="TM_PBP2"/>
    <property type="match status" value="1"/>
</dbReference>
<evidence type="ECO:0000259" key="8">
    <source>
        <dbReference type="PROSITE" id="PS50928"/>
    </source>
</evidence>
<feature type="domain" description="ABC transmembrane type-1" evidence="8">
    <location>
        <begin position="73"/>
        <end position="253"/>
    </location>
</feature>
<proteinExistence type="inferred from homology"/>
<sequence>MTQPDLLLRLRLKQAEGTNWRLILSVGSPLALLLLWQTITALRIFPPEVLVSPAAVLAAFVEIIRTGELQRHLSESLNRLVWGFGSGTALGLLFGLVMALSKTVERLFGPTFQAVRQVPVLAFIPMLILLLGIDDLFKIVVIAKAAFFPVALAAYDSVKGLPRAHFEVAALYRTPPWMLVTRILIPATLPHILAGVRLSLTRAWLVLVAAELIVADSGLGQMMEMGRQMFRLDIVMAGVIVAGVIGFALDRLFQLLQAHALRWKAA</sequence>
<dbReference type="PROSITE" id="PS50928">
    <property type="entry name" value="ABC_TM1"/>
    <property type="match status" value="1"/>
</dbReference>
<dbReference type="GO" id="GO:0055085">
    <property type="term" value="P:transmembrane transport"/>
    <property type="evidence" value="ECO:0007669"/>
    <property type="project" value="InterPro"/>
</dbReference>
<dbReference type="GO" id="GO:0005886">
    <property type="term" value="C:plasma membrane"/>
    <property type="evidence" value="ECO:0007669"/>
    <property type="project" value="UniProtKB-SubCell"/>
</dbReference>
<comment type="subcellular location">
    <subcellularLocation>
        <location evidence="1 7">Cell membrane</location>
        <topology evidence="1 7">Multi-pass membrane protein</topology>
    </subcellularLocation>
</comment>
<gene>
    <name evidence="9" type="ORF">EM6_2157</name>
</gene>
<evidence type="ECO:0000256" key="7">
    <source>
        <dbReference type="RuleBase" id="RU363032"/>
    </source>
</evidence>
<dbReference type="SUPFAM" id="SSF161098">
    <property type="entry name" value="MetI-like"/>
    <property type="match status" value="1"/>
</dbReference>
<evidence type="ECO:0000313" key="9">
    <source>
        <dbReference type="EMBL" id="BBF81555.1"/>
    </source>
</evidence>
<feature type="transmembrane region" description="Helical" evidence="7">
    <location>
        <begin position="232"/>
        <end position="249"/>
    </location>
</feature>
<dbReference type="Proteomes" id="UP000278756">
    <property type="component" value="Chromosome 1"/>
</dbReference>
<evidence type="ECO:0000256" key="2">
    <source>
        <dbReference type="ARBA" id="ARBA00022448"/>
    </source>
</evidence>
<organism evidence="9 10">
    <name type="scientific">Asticcacaulis excentricus</name>
    <dbReference type="NCBI Taxonomy" id="78587"/>
    <lineage>
        <taxon>Bacteria</taxon>
        <taxon>Pseudomonadati</taxon>
        <taxon>Pseudomonadota</taxon>
        <taxon>Alphaproteobacteria</taxon>
        <taxon>Caulobacterales</taxon>
        <taxon>Caulobacteraceae</taxon>
        <taxon>Asticcacaulis</taxon>
    </lineage>
</organism>
<dbReference type="Gene3D" id="1.10.3720.10">
    <property type="entry name" value="MetI-like"/>
    <property type="match status" value="1"/>
</dbReference>
<reference evidence="10" key="2">
    <citation type="journal article" date="2017" name="Plant Physiol. Biochem.">
        <title>Differential oxidative and antioxidative response of duckweed Lemna minor toward plant growth promoting/inhibiting bacteria.</title>
        <authorList>
            <person name="Ishizawa H."/>
            <person name="Kuroda M."/>
            <person name="Morikawa M."/>
            <person name="Ike M."/>
        </authorList>
    </citation>
    <scope>NUCLEOTIDE SEQUENCE [LARGE SCALE GENOMIC DNA]</scope>
    <source>
        <strain evidence="10">M6</strain>
    </source>
</reference>
<evidence type="ECO:0000256" key="6">
    <source>
        <dbReference type="ARBA" id="ARBA00023136"/>
    </source>
</evidence>
<evidence type="ECO:0000256" key="4">
    <source>
        <dbReference type="ARBA" id="ARBA00022692"/>
    </source>
</evidence>
<comment type="similarity">
    <text evidence="7">Belongs to the binding-protein-dependent transport system permease family.</text>
</comment>
<keyword evidence="3" id="KW-1003">Cell membrane</keyword>
<dbReference type="Pfam" id="PF00528">
    <property type="entry name" value="BPD_transp_1"/>
    <property type="match status" value="1"/>
</dbReference>